<dbReference type="Proteomes" id="UP000094526">
    <property type="component" value="Unassembled WGS sequence"/>
</dbReference>
<comment type="caution">
    <text evidence="1">The sequence shown here is derived from an EMBL/GenBank/DDBJ whole genome shotgun (WGS) entry which is preliminary data.</text>
</comment>
<evidence type="ECO:0000313" key="1">
    <source>
        <dbReference type="EMBL" id="OCT45444.1"/>
    </source>
</evidence>
<sequence length="172" mass="19281">MPLLVETHDLWDPRAVMTSGPLSKSVQAPYSWVGKDRFVLHFIPWHLAIHLFNRAVHTAQFVANLDHAESYHSWIEAQEAPNVLLRLHRSVELHHEVVALAVLGLMFRRRARKIELSPVLHATDDAVGGEDLLASDTRDPAQTGLAGILGETEQRGVLFDIVEIARSDLYAD</sequence>
<protein>
    <submittedName>
        <fullName evidence="1">Uncharacterized protein</fullName>
    </submittedName>
</protein>
<dbReference type="VEuPathDB" id="FungiDB:CLCR_06366"/>
<keyword evidence="2" id="KW-1185">Reference proteome</keyword>
<dbReference type="EMBL" id="LGRB01000020">
    <property type="protein sequence ID" value="OCT45444.1"/>
    <property type="molecule type" value="Genomic_DNA"/>
</dbReference>
<dbReference type="AlphaFoldDB" id="A0A1C1CAA2"/>
<name>A0A1C1CAA2_9EURO</name>
<reference evidence="2" key="1">
    <citation type="submission" date="2015-07" db="EMBL/GenBank/DDBJ databases">
        <authorList>
            <person name="Teixeira M.M."/>
            <person name="Souza R.C."/>
            <person name="Almeida L.G."/>
            <person name="Vicente V.A."/>
            <person name="de Hoog S."/>
            <person name="Bocca A.L."/>
            <person name="de Almeida S.R."/>
            <person name="Vasconcelos A.T."/>
            <person name="Felipe M.S."/>
        </authorList>
    </citation>
    <scope>NUCLEOTIDE SEQUENCE [LARGE SCALE GENOMIC DNA]</scope>
    <source>
        <strain evidence="2">KSF</strain>
    </source>
</reference>
<organism evidence="1 2">
    <name type="scientific">Cladophialophora carrionii</name>
    <dbReference type="NCBI Taxonomy" id="86049"/>
    <lineage>
        <taxon>Eukaryota</taxon>
        <taxon>Fungi</taxon>
        <taxon>Dikarya</taxon>
        <taxon>Ascomycota</taxon>
        <taxon>Pezizomycotina</taxon>
        <taxon>Eurotiomycetes</taxon>
        <taxon>Chaetothyriomycetidae</taxon>
        <taxon>Chaetothyriales</taxon>
        <taxon>Herpotrichiellaceae</taxon>
        <taxon>Cladophialophora</taxon>
    </lineage>
</organism>
<proteinExistence type="predicted"/>
<gene>
    <name evidence="1" type="ORF">CLCR_06366</name>
</gene>
<evidence type="ECO:0000313" key="2">
    <source>
        <dbReference type="Proteomes" id="UP000094526"/>
    </source>
</evidence>
<accession>A0A1C1CAA2</accession>